<accession>A0A290Q5V6</accession>
<comment type="similarity">
    <text evidence="1">Belongs to the type III secretion exporter family.</text>
</comment>
<reference evidence="4 5" key="1">
    <citation type="submission" date="2017-09" db="EMBL/GenBank/DDBJ databases">
        <title>Complete genome sequence of Verrucomicrobial strain HZ-65, isolated from freshwater.</title>
        <authorList>
            <person name="Choi A."/>
        </authorList>
    </citation>
    <scope>NUCLEOTIDE SEQUENCE [LARGE SCALE GENOMIC DNA]</scope>
    <source>
        <strain evidence="4 5">HZ-65</strain>
    </source>
</reference>
<keyword evidence="3" id="KW-0472">Membrane</keyword>
<protein>
    <submittedName>
        <fullName evidence="4">Type III secretion protein</fullName>
    </submittedName>
</protein>
<evidence type="ECO:0000313" key="5">
    <source>
        <dbReference type="Proteomes" id="UP000217265"/>
    </source>
</evidence>
<dbReference type="InterPro" id="IPR006135">
    <property type="entry name" value="T3SS_substrate_exporter"/>
</dbReference>
<dbReference type="KEGG" id="vbh:CMV30_06660"/>
<dbReference type="RefSeq" id="WP_096055289.1">
    <property type="nucleotide sequence ID" value="NZ_CP023344.1"/>
</dbReference>
<keyword evidence="3" id="KW-1133">Transmembrane helix</keyword>
<evidence type="ECO:0000256" key="1">
    <source>
        <dbReference type="ARBA" id="ARBA00010690"/>
    </source>
</evidence>
<feature type="transmembrane region" description="Helical" evidence="3">
    <location>
        <begin position="193"/>
        <end position="211"/>
    </location>
</feature>
<feature type="region of interest" description="Disordered" evidence="2">
    <location>
        <begin position="1"/>
        <end position="23"/>
    </location>
</feature>
<dbReference type="OrthoDB" id="9807950at2"/>
<dbReference type="GO" id="GO:0009306">
    <property type="term" value="P:protein secretion"/>
    <property type="evidence" value="ECO:0007669"/>
    <property type="project" value="InterPro"/>
</dbReference>
<feature type="transmembrane region" description="Helical" evidence="3">
    <location>
        <begin position="142"/>
        <end position="164"/>
    </location>
</feature>
<dbReference type="EMBL" id="CP023344">
    <property type="protein sequence ID" value="ATC63657.1"/>
    <property type="molecule type" value="Genomic_DNA"/>
</dbReference>
<dbReference type="AlphaFoldDB" id="A0A290Q5V6"/>
<feature type="transmembrane region" description="Helical" evidence="3">
    <location>
        <begin position="86"/>
        <end position="107"/>
    </location>
</feature>
<dbReference type="PANTHER" id="PTHR30531">
    <property type="entry name" value="FLAGELLAR BIOSYNTHETIC PROTEIN FLHB"/>
    <property type="match status" value="1"/>
</dbReference>
<name>A0A290Q5V6_9BACT</name>
<dbReference type="GO" id="GO:0005886">
    <property type="term" value="C:plasma membrane"/>
    <property type="evidence" value="ECO:0007669"/>
    <property type="project" value="TreeGrafter"/>
</dbReference>
<keyword evidence="5" id="KW-1185">Reference proteome</keyword>
<dbReference type="InterPro" id="IPR029025">
    <property type="entry name" value="T3SS_substrate_exporter_C"/>
</dbReference>
<dbReference type="Gene3D" id="3.40.1690.10">
    <property type="entry name" value="secretion proteins EscU"/>
    <property type="match status" value="1"/>
</dbReference>
<evidence type="ECO:0000256" key="2">
    <source>
        <dbReference type="SAM" id="MobiDB-lite"/>
    </source>
</evidence>
<dbReference type="PANTHER" id="PTHR30531:SF12">
    <property type="entry name" value="FLAGELLAR BIOSYNTHETIC PROTEIN FLHB"/>
    <property type="match status" value="1"/>
</dbReference>
<dbReference type="SUPFAM" id="SSF160544">
    <property type="entry name" value="EscU C-terminal domain-like"/>
    <property type="match status" value="1"/>
</dbReference>
<gene>
    <name evidence="4" type="ORF">CMV30_06660</name>
</gene>
<dbReference type="PRINTS" id="PR00950">
    <property type="entry name" value="TYPE3IMSPROT"/>
</dbReference>
<sequence>MADEDKDSKTEEASGKRLSEAHGKGQFARSPEIAVVFLLAAALGGLSMTVGTAAQDISSMARSTFSQLATIQLQLDTVPLQLGETLLLMGKVLVPILGVCTLAALLAGGLQSGFNLTPDVLGLKLEKLNPIPGFQRIFSKQALVHAGIDLLKLISIGLVLWAAAKGFFEDPLFSAPVEAVYLGHFLKRSTFEFLSRLILCMGIIAAISYWYELMKSKKDLMMTKQEVKEESKQAEGDAQTKGAMRRMARRLMQKQMLAAVPTADVIVTNPTHYAVALKYERGVDQAPVILAKGENRFALRIKALAAEHGVPVVENKPVARMLYSLGTVGESIPSDLYQAVAQILAFVYRTHRYYFHRLKTRRVEAAQAAA</sequence>
<organism evidence="4 5">
    <name type="scientific">Nibricoccus aquaticus</name>
    <dbReference type="NCBI Taxonomy" id="2576891"/>
    <lineage>
        <taxon>Bacteria</taxon>
        <taxon>Pseudomonadati</taxon>
        <taxon>Verrucomicrobiota</taxon>
        <taxon>Opitutia</taxon>
        <taxon>Opitutales</taxon>
        <taxon>Opitutaceae</taxon>
        <taxon>Nibricoccus</taxon>
    </lineage>
</organism>
<dbReference type="Proteomes" id="UP000217265">
    <property type="component" value="Chromosome"/>
</dbReference>
<feature type="transmembrane region" description="Helical" evidence="3">
    <location>
        <begin position="33"/>
        <end position="54"/>
    </location>
</feature>
<dbReference type="Pfam" id="PF01312">
    <property type="entry name" value="Bac_export_2"/>
    <property type="match status" value="1"/>
</dbReference>
<keyword evidence="3" id="KW-0812">Transmembrane</keyword>
<proteinExistence type="inferred from homology"/>
<evidence type="ECO:0000256" key="3">
    <source>
        <dbReference type="SAM" id="Phobius"/>
    </source>
</evidence>
<evidence type="ECO:0000313" key="4">
    <source>
        <dbReference type="EMBL" id="ATC63657.1"/>
    </source>
</evidence>